<dbReference type="Gene3D" id="3.30.1440.10">
    <property type="match status" value="1"/>
</dbReference>
<sequence length="181" mass="20547">MNNLRQQYKEKIVPALKKKFGYKNVHQIPTLDKVVLNVGVGSHLKDKDYFEAVSNTLARITGQKAVLTKSKKSVSNFKIRTGMVVGVSVTLRKERMWDFIEKIVKVTLPRVRDFRGITTKSFDQQGNYSVGFKEYLPFPEVSPDEIETLHGLEVVINTTAINKEEGEALLTELGFPFKEAK</sequence>
<evidence type="ECO:0000259" key="8">
    <source>
        <dbReference type="Pfam" id="PF00673"/>
    </source>
</evidence>
<evidence type="ECO:0000256" key="3">
    <source>
        <dbReference type="ARBA" id="ARBA00023274"/>
    </source>
</evidence>
<dbReference type="EMBL" id="PFAP01000045">
    <property type="protein sequence ID" value="PIR93698.1"/>
    <property type="molecule type" value="Genomic_DNA"/>
</dbReference>
<dbReference type="GO" id="GO:0019843">
    <property type="term" value="F:rRNA binding"/>
    <property type="evidence" value="ECO:0007669"/>
    <property type="project" value="UniProtKB-UniRule"/>
</dbReference>
<evidence type="ECO:0000313" key="10">
    <source>
        <dbReference type="Proteomes" id="UP000229901"/>
    </source>
</evidence>
<evidence type="ECO:0000256" key="5">
    <source>
        <dbReference type="HAMAP-Rule" id="MF_01333"/>
    </source>
</evidence>
<evidence type="ECO:0000256" key="1">
    <source>
        <dbReference type="ARBA" id="ARBA00008553"/>
    </source>
</evidence>
<evidence type="ECO:0000259" key="7">
    <source>
        <dbReference type="Pfam" id="PF00281"/>
    </source>
</evidence>
<protein>
    <recommendedName>
        <fullName evidence="4 5">Large ribosomal subunit protein uL5</fullName>
    </recommendedName>
</protein>
<dbReference type="NCBIfam" id="NF000585">
    <property type="entry name" value="PRK00010.1"/>
    <property type="match status" value="1"/>
</dbReference>
<comment type="similarity">
    <text evidence="1 5 6">Belongs to the universal ribosomal protein uL5 family.</text>
</comment>
<keyword evidence="5" id="KW-0694">RNA-binding</keyword>
<dbReference type="GO" id="GO:0005840">
    <property type="term" value="C:ribosome"/>
    <property type="evidence" value="ECO:0007669"/>
    <property type="project" value="UniProtKB-KW"/>
</dbReference>
<keyword evidence="5" id="KW-0699">rRNA-binding</keyword>
<evidence type="ECO:0000256" key="6">
    <source>
        <dbReference type="RuleBase" id="RU003930"/>
    </source>
</evidence>
<dbReference type="GO" id="GO:0003735">
    <property type="term" value="F:structural constituent of ribosome"/>
    <property type="evidence" value="ECO:0007669"/>
    <property type="project" value="InterPro"/>
</dbReference>
<evidence type="ECO:0000256" key="4">
    <source>
        <dbReference type="ARBA" id="ARBA00035245"/>
    </source>
</evidence>
<organism evidence="9 10">
    <name type="scientific">Candidatus Falkowbacteria bacterium CG10_big_fil_rev_8_21_14_0_10_39_11</name>
    <dbReference type="NCBI Taxonomy" id="1974565"/>
    <lineage>
        <taxon>Bacteria</taxon>
        <taxon>Candidatus Falkowiibacteriota</taxon>
    </lineage>
</organism>
<dbReference type="InterPro" id="IPR022803">
    <property type="entry name" value="Ribosomal_uL5_dom_sf"/>
</dbReference>
<feature type="domain" description="Large ribosomal subunit protein uL5 C-terminal" evidence="8">
    <location>
        <begin position="85"/>
        <end position="177"/>
    </location>
</feature>
<dbReference type="HAMAP" id="MF_01333_B">
    <property type="entry name" value="Ribosomal_uL5_B"/>
    <property type="match status" value="1"/>
</dbReference>
<evidence type="ECO:0000313" key="9">
    <source>
        <dbReference type="EMBL" id="PIR93698.1"/>
    </source>
</evidence>
<name>A0A2H0V3T3_9BACT</name>
<dbReference type="InterPro" id="IPR020930">
    <property type="entry name" value="Ribosomal_uL5_bac-type"/>
</dbReference>
<reference evidence="10" key="1">
    <citation type="submission" date="2017-09" db="EMBL/GenBank/DDBJ databases">
        <title>Depth-based differentiation of microbial function through sediment-hosted aquifers and enrichment of novel symbionts in the deep terrestrial subsurface.</title>
        <authorList>
            <person name="Probst A.J."/>
            <person name="Ladd B."/>
            <person name="Jarett J.K."/>
            <person name="Geller-Mcgrath D.E."/>
            <person name="Sieber C.M.K."/>
            <person name="Emerson J.B."/>
            <person name="Anantharaman K."/>
            <person name="Thomas B.C."/>
            <person name="Malmstrom R."/>
            <person name="Stieglmeier M."/>
            <person name="Klingl A."/>
            <person name="Woyke T."/>
            <person name="Ryan C.M."/>
            <person name="Banfield J.F."/>
        </authorList>
    </citation>
    <scope>NUCLEOTIDE SEQUENCE [LARGE SCALE GENOMIC DNA]</scope>
</reference>
<evidence type="ECO:0000256" key="2">
    <source>
        <dbReference type="ARBA" id="ARBA00022980"/>
    </source>
</evidence>
<dbReference type="Proteomes" id="UP000229901">
    <property type="component" value="Unassembled WGS sequence"/>
</dbReference>
<dbReference type="InterPro" id="IPR020929">
    <property type="entry name" value="Ribosomal_uL5_CS"/>
</dbReference>
<comment type="function">
    <text evidence="5">This is 1 of the proteins that bind and probably mediate the attachment of the 5S RNA into the large ribosomal subunit, where it forms part of the central protuberance. In the 70S ribosome it contacts protein S13 of the 30S subunit (bridge B1b), connecting the 2 subunits; this bridge is implicated in subunit movement. Contacts the P site tRNA; the 5S rRNA and some of its associated proteins might help stabilize positioning of ribosome-bound tRNAs.</text>
</comment>
<proteinExistence type="inferred from homology"/>
<keyword evidence="2 5" id="KW-0689">Ribosomal protein</keyword>
<comment type="caution">
    <text evidence="9">The sequence shown here is derived from an EMBL/GenBank/DDBJ whole genome shotgun (WGS) entry which is preliminary data.</text>
</comment>
<dbReference type="InterPro" id="IPR031309">
    <property type="entry name" value="Ribosomal_uL5_C"/>
</dbReference>
<comment type="subunit">
    <text evidence="5">Part of the 50S ribosomal subunit; part of the 5S rRNA/L5/L18/L25 subcomplex. Contacts the 5S rRNA and the P site tRNA. Forms a bridge to the 30S subunit in the 70S ribosome.</text>
</comment>
<dbReference type="Pfam" id="PF00673">
    <property type="entry name" value="Ribosomal_L5_C"/>
    <property type="match status" value="1"/>
</dbReference>
<dbReference type="AlphaFoldDB" id="A0A2H0V3T3"/>
<keyword evidence="3 5" id="KW-0687">Ribonucleoprotein</keyword>
<gene>
    <name evidence="5" type="primary">rplE</name>
    <name evidence="9" type="ORF">COT97_05500</name>
</gene>
<dbReference type="Pfam" id="PF00281">
    <property type="entry name" value="Ribosomal_L5"/>
    <property type="match status" value="1"/>
</dbReference>
<keyword evidence="5" id="KW-0820">tRNA-binding</keyword>
<dbReference type="InterPro" id="IPR031310">
    <property type="entry name" value="Ribosomal_uL5_N"/>
</dbReference>
<dbReference type="GO" id="GO:0000049">
    <property type="term" value="F:tRNA binding"/>
    <property type="evidence" value="ECO:0007669"/>
    <property type="project" value="UniProtKB-UniRule"/>
</dbReference>
<feature type="domain" description="Large ribosomal subunit protein uL5 N-terminal" evidence="7">
    <location>
        <begin position="24"/>
        <end position="80"/>
    </location>
</feature>
<dbReference type="PROSITE" id="PS00358">
    <property type="entry name" value="RIBOSOMAL_L5"/>
    <property type="match status" value="1"/>
</dbReference>
<accession>A0A2H0V3T3</accession>
<dbReference type="GO" id="GO:0006412">
    <property type="term" value="P:translation"/>
    <property type="evidence" value="ECO:0007669"/>
    <property type="project" value="UniProtKB-UniRule"/>
</dbReference>
<dbReference type="InterPro" id="IPR002132">
    <property type="entry name" value="Ribosomal_uL5"/>
</dbReference>
<dbReference type="GO" id="GO:1990904">
    <property type="term" value="C:ribonucleoprotein complex"/>
    <property type="evidence" value="ECO:0007669"/>
    <property type="project" value="UniProtKB-KW"/>
</dbReference>
<dbReference type="FunFam" id="3.30.1440.10:FF:000001">
    <property type="entry name" value="50S ribosomal protein L5"/>
    <property type="match status" value="1"/>
</dbReference>
<dbReference type="SUPFAM" id="SSF55282">
    <property type="entry name" value="RL5-like"/>
    <property type="match status" value="1"/>
</dbReference>
<dbReference type="PIRSF" id="PIRSF002161">
    <property type="entry name" value="Ribosomal_L5"/>
    <property type="match status" value="1"/>
</dbReference>
<dbReference type="PANTHER" id="PTHR11994">
    <property type="entry name" value="60S RIBOSOMAL PROTEIN L11-RELATED"/>
    <property type="match status" value="1"/>
</dbReference>